<keyword evidence="3" id="KW-1185">Reference proteome</keyword>
<evidence type="ECO:0000313" key="3">
    <source>
        <dbReference type="Proteomes" id="UP001320209"/>
    </source>
</evidence>
<gene>
    <name evidence="2" type="ORF">HYD_2840</name>
</gene>
<evidence type="ECO:0000313" key="2">
    <source>
        <dbReference type="EMBL" id="BDB96151.1"/>
    </source>
</evidence>
<reference evidence="2" key="1">
    <citation type="submission" date="2021-10" db="EMBL/GenBank/DDBJ databases">
        <title>Genome Sequence of The Candidatus Hydrogeosomobacter endosymbioticus, an Intracellular Bacterial Symbiont of the Anaerobic Ciliate GW7.</title>
        <authorList>
            <person name="Shiohama Y."/>
            <person name="Shinzato N."/>
        </authorList>
    </citation>
    <scope>NUCLEOTIDE SEQUENCE [LARGE SCALE GENOMIC DNA]</scope>
    <source>
        <strain evidence="2">200920</strain>
    </source>
</reference>
<feature type="coiled-coil region" evidence="1">
    <location>
        <begin position="319"/>
        <end position="353"/>
    </location>
</feature>
<sequence>MQRKMLNKKCSHVLINVSKLLKKGQTKQAWAASGTLKNCPIEYKNAYKNLLSKNKKLTKQISHTQIAQPTFIAPLAPMPIIQTKSDKITQTPDFQDETPIIMETASSLPIISELGAYRRQLSDISDTALGMFALYAKNILPSMIDNLIKDHEIQKLLYKNILEAVISHDENESLTTVLSVMHNAIQGLHHTENTQIMTDISDMIAQLPDSKDRFYHTIVMLDLLSDITSHKADPASIKVKLEQLTNDVLSKATAHAAPAHEEIISSKIDLHDPMLEQAHMLDKQEEEEKLSTATFGTPINRIIEDFAQEHAETIKGAAIAQDLATINKLEQKIKENENKINTLKSQNVIIEEVRPEIIEAFNSSSASKIDQVAKIVEEKAFKIIKPSPQKNIVRYFSAASNIVSNSKHLEMYKDAKVSGELRTVINSDDVYKILGIDRAKAAVISGKDLQRETVLLAKICGQEIRNSGLPKEIQKPVMEKINSAKMIVSTQTDSSSEELLSEIRPSNIAEDLENENSATQTTIANLELANLGRFEKELESDAPMNFSRTLGIPMSMSGDKALAISALYQWKNYFLDRGKEGPSKQIIDGIIQKALNRAK</sequence>
<name>A0ABN6L6N0_9PROT</name>
<keyword evidence="1" id="KW-0175">Coiled coil</keyword>
<proteinExistence type="predicted"/>
<accession>A0ABN6L6N0</accession>
<evidence type="ECO:0000256" key="1">
    <source>
        <dbReference type="SAM" id="Coils"/>
    </source>
</evidence>
<protein>
    <submittedName>
        <fullName evidence="2">Uncharacterized protein</fullName>
    </submittedName>
</protein>
<dbReference type="Proteomes" id="UP001320209">
    <property type="component" value="Chromosome"/>
</dbReference>
<organism evidence="2 3">
    <name type="scientific">Candidatus Hydrogenosomobacter endosymbioticus</name>
    <dbReference type="NCBI Taxonomy" id="2558174"/>
    <lineage>
        <taxon>Bacteria</taxon>
        <taxon>Pseudomonadati</taxon>
        <taxon>Pseudomonadota</taxon>
        <taxon>Alphaproteobacteria</taxon>
        <taxon>Holosporales</taxon>
        <taxon>Holosporaceae</taxon>
        <taxon>Candidatus Hydrogenosomobacter</taxon>
    </lineage>
</organism>
<dbReference type="EMBL" id="AP025225">
    <property type="protein sequence ID" value="BDB96151.1"/>
    <property type="molecule type" value="Genomic_DNA"/>
</dbReference>